<feature type="compositionally biased region" description="Basic and acidic residues" evidence="1">
    <location>
        <begin position="2169"/>
        <end position="2179"/>
    </location>
</feature>
<feature type="compositionally biased region" description="Basic and acidic residues" evidence="1">
    <location>
        <begin position="57"/>
        <end position="66"/>
    </location>
</feature>
<feature type="compositionally biased region" description="Basic and acidic residues" evidence="1">
    <location>
        <begin position="3322"/>
        <end position="3332"/>
    </location>
</feature>
<feature type="compositionally biased region" description="Basic residues" evidence="1">
    <location>
        <begin position="2097"/>
        <end position="2107"/>
    </location>
</feature>
<feature type="compositionally biased region" description="Basic and acidic residues" evidence="1">
    <location>
        <begin position="1659"/>
        <end position="1670"/>
    </location>
</feature>
<feature type="compositionally biased region" description="Basic residues" evidence="1">
    <location>
        <begin position="4710"/>
        <end position="4722"/>
    </location>
</feature>
<feature type="compositionally biased region" description="Low complexity" evidence="1">
    <location>
        <begin position="3038"/>
        <end position="3050"/>
    </location>
</feature>
<feature type="compositionally biased region" description="Polar residues" evidence="1">
    <location>
        <begin position="4624"/>
        <end position="4661"/>
    </location>
</feature>
<feature type="compositionally biased region" description="Polar residues" evidence="1">
    <location>
        <begin position="3631"/>
        <end position="3641"/>
    </location>
</feature>
<dbReference type="OrthoDB" id="5365701at2759"/>
<accession>A0A9P4Q7W1</accession>
<feature type="compositionally biased region" description="Basic residues" evidence="1">
    <location>
        <begin position="5030"/>
        <end position="5040"/>
    </location>
</feature>
<feature type="compositionally biased region" description="Low complexity" evidence="1">
    <location>
        <begin position="1016"/>
        <end position="1026"/>
    </location>
</feature>
<feature type="compositionally biased region" description="Basic and acidic residues" evidence="1">
    <location>
        <begin position="3739"/>
        <end position="3753"/>
    </location>
</feature>
<protein>
    <recommendedName>
        <fullName evidence="4">Involucrin repeat protein</fullName>
    </recommendedName>
</protein>
<feature type="region of interest" description="Disordered" evidence="1">
    <location>
        <begin position="5122"/>
        <end position="5156"/>
    </location>
</feature>
<feature type="compositionally biased region" description="Basic and acidic residues" evidence="1">
    <location>
        <begin position="1899"/>
        <end position="1922"/>
    </location>
</feature>
<feature type="compositionally biased region" description="Basic and acidic residues" evidence="1">
    <location>
        <begin position="161"/>
        <end position="180"/>
    </location>
</feature>
<dbReference type="PANTHER" id="PTHR13354:SF11">
    <property type="entry name" value="LYSINE-SPECIFIC DEMETHYLASE 9"/>
    <property type="match status" value="1"/>
</dbReference>
<feature type="compositionally biased region" description="Polar residues" evidence="1">
    <location>
        <begin position="4208"/>
        <end position="4223"/>
    </location>
</feature>
<feature type="compositionally biased region" description="Basic and acidic residues" evidence="1">
    <location>
        <begin position="1866"/>
        <end position="1876"/>
    </location>
</feature>
<feature type="compositionally biased region" description="Low complexity" evidence="1">
    <location>
        <begin position="1193"/>
        <end position="1204"/>
    </location>
</feature>
<feature type="region of interest" description="Disordered" evidence="1">
    <location>
        <begin position="376"/>
        <end position="471"/>
    </location>
</feature>
<feature type="compositionally biased region" description="Acidic residues" evidence="1">
    <location>
        <begin position="114"/>
        <end position="132"/>
    </location>
</feature>
<feature type="compositionally biased region" description="Low complexity" evidence="1">
    <location>
        <begin position="2765"/>
        <end position="2778"/>
    </location>
</feature>
<feature type="compositionally biased region" description="Basic and acidic residues" evidence="1">
    <location>
        <begin position="2931"/>
        <end position="2943"/>
    </location>
</feature>
<feature type="compositionally biased region" description="Basic and acidic residues" evidence="1">
    <location>
        <begin position="2735"/>
        <end position="2746"/>
    </location>
</feature>
<gene>
    <name evidence="2" type="ORF">K431DRAFT_96848</name>
</gene>
<feature type="compositionally biased region" description="Basic and acidic residues" evidence="1">
    <location>
        <begin position="3687"/>
        <end position="3701"/>
    </location>
</feature>
<feature type="compositionally biased region" description="Basic and acidic residues" evidence="1">
    <location>
        <begin position="1462"/>
        <end position="1474"/>
    </location>
</feature>
<feature type="compositionally biased region" description="Basic and acidic residues" evidence="1">
    <location>
        <begin position="1996"/>
        <end position="2011"/>
    </location>
</feature>
<feature type="region of interest" description="Disordered" evidence="1">
    <location>
        <begin position="1624"/>
        <end position="1824"/>
    </location>
</feature>
<feature type="compositionally biased region" description="Basic and acidic residues" evidence="1">
    <location>
        <begin position="3560"/>
        <end position="3570"/>
    </location>
</feature>
<dbReference type="PANTHER" id="PTHR13354">
    <property type="entry name" value="ROUND SPERMATID BASIC PROTEIN 1"/>
    <property type="match status" value="1"/>
</dbReference>
<feature type="compositionally biased region" description="Basic and acidic residues" evidence="1">
    <location>
        <begin position="4172"/>
        <end position="4196"/>
    </location>
</feature>
<feature type="region of interest" description="Disordered" evidence="1">
    <location>
        <begin position="4146"/>
        <end position="4414"/>
    </location>
</feature>
<feature type="compositionally biased region" description="Basic and acidic residues" evidence="1">
    <location>
        <begin position="3122"/>
        <end position="3133"/>
    </location>
</feature>
<feature type="compositionally biased region" description="Polar residues" evidence="1">
    <location>
        <begin position="3672"/>
        <end position="3685"/>
    </location>
</feature>
<feature type="region of interest" description="Disordered" evidence="1">
    <location>
        <begin position="2873"/>
        <end position="2945"/>
    </location>
</feature>
<comment type="caution">
    <text evidence="2">The sequence shown here is derived from an EMBL/GenBank/DDBJ whole genome shotgun (WGS) entry which is preliminary data.</text>
</comment>
<feature type="compositionally biased region" description="Basic and acidic residues" evidence="1">
    <location>
        <begin position="3992"/>
        <end position="4008"/>
    </location>
</feature>
<feature type="compositionally biased region" description="Basic residues" evidence="1">
    <location>
        <begin position="1942"/>
        <end position="1951"/>
    </location>
</feature>
<feature type="region of interest" description="Disordered" evidence="1">
    <location>
        <begin position="3164"/>
        <end position="3439"/>
    </location>
</feature>
<feature type="compositionally biased region" description="Polar residues" evidence="1">
    <location>
        <begin position="450"/>
        <end position="464"/>
    </location>
</feature>
<feature type="compositionally biased region" description="Basic residues" evidence="1">
    <location>
        <begin position="857"/>
        <end position="866"/>
    </location>
</feature>
<feature type="compositionally biased region" description="Pro residues" evidence="1">
    <location>
        <begin position="1146"/>
        <end position="1169"/>
    </location>
</feature>
<feature type="region of interest" description="Disordered" evidence="1">
    <location>
        <begin position="4053"/>
        <end position="4086"/>
    </location>
</feature>
<feature type="compositionally biased region" description="Basic and acidic residues" evidence="1">
    <location>
        <begin position="190"/>
        <end position="201"/>
    </location>
</feature>
<name>A0A9P4Q7W1_9PEZI</name>
<feature type="compositionally biased region" description="Polar residues" evidence="1">
    <location>
        <begin position="4865"/>
        <end position="4879"/>
    </location>
</feature>
<feature type="region of interest" description="Disordered" evidence="1">
    <location>
        <begin position="699"/>
        <end position="741"/>
    </location>
</feature>
<feature type="compositionally biased region" description="Basic and acidic residues" evidence="1">
    <location>
        <begin position="1247"/>
        <end position="1313"/>
    </location>
</feature>
<keyword evidence="3" id="KW-1185">Reference proteome</keyword>
<feature type="compositionally biased region" description="Basic and acidic residues" evidence="1">
    <location>
        <begin position="3891"/>
        <end position="3905"/>
    </location>
</feature>
<feature type="compositionally biased region" description="Low complexity" evidence="1">
    <location>
        <begin position="2127"/>
        <end position="2138"/>
    </location>
</feature>
<feature type="compositionally biased region" description="Polar residues" evidence="1">
    <location>
        <begin position="4238"/>
        <end position="4250"/>
    </location>
</feature>
<feature type="region of interest" description="Disordered" evidence="1">
    <location>
        <begin position="2066"/>
        <end position="2810"/>
    </location>
</feature>
<feature type="compositionally biased region" description="Polar residues" evidence="1">
    <location>
        <begin position="892"/>
        <end position="904"/>
    </location>
</feature>
<feature type="compositionally biased region" description="Basic and acidic residues" evidence="1">
    <location>
        <begin position="2507"/>
        <end position="2520"/>
    </location>
</feature>
<dbReference type="InterPro" id="IPR026306">
    <property type="entry name" value="RSBN1/Dpy-2/CEP530"/>
</dbReference>
<feature type="compositionally biased region" description="Basic residues" evidence="1">
    <location>
        <begin position="712"/>
        <end position="728"/>
    </location>
</feature>
<feature type="compositionally biased region" description="Basic and acidic residues" evidence="1">
    <location>
        <begin position="2366"/>
        <end position="2381"/>
    </location>
</feature>
<feature type="compositionally biased region" description="Low complexity" evidence="1">
    <location>
        <begin position="2546"/>
        <end position="2558"/>
    </location>
</feature>
<feature type="region of interest" description="Disordered" evidence="1">
    <location>
        <begin position="1573"/>
        <end position="1609"/>
    </location>
</feature>
<feature type="compositionally biased region" description="Basic and acidic residues" evidence="1">
    <location>
        <begin position="1695"/>
        <end position="1711"/>
    </location>
</feature>
<feature type="compositionally biased region" description="Basic and acidic residues" evidence="1">
    <location>
        <begin position="3095"/>
        <end position="3110"/>
    </location>
</feature>
<feature type="compositionally biased region" description="Polar residues" evidence="1">
    <location>
        <begin position="1107"/>
        <end position="1116"/>
    </location>
</feature>
<evidence type="ECO:0000313" key="3">
    <source>
        <dbReference type="Proteomes" id="UP000799441"/>
    </source>
</evidence>
<evidence type="ECO:0000256" key="1">
    <source>
        <dbReference type="SAM" id="MobiDB-lite"/>
    </source>
</evidence>
<sequence>MWRAAFTGRSVSGKSNPKSEVGSTAGGEKRRKKSRSERGIDDDAQSSYTTASRRTSRRESERDDRKHHSSSRQGSFYDDGASGVGTYRTAPSYSSGPPRLTESAVDAFNRNQVDDDEDDDDEDDDDQWEDDYDAKSEKSRRRSGREDGSREERRHRKRSEKSRSRSRERHGSTRVPEKRRSTGATSALPEKSRSSKSRVLDQEVVQSPRGVPKEDPFDQFPGRQVSTDDFHMSGAIDYNPAHVQDQFPGQDPASFARPAFSPSPQHTYGLAADYYGDRGESVHHQPGIRPHTPNMLSNPDSHLMAASAVPNPVADTGNGTAADFYEGRVTPVQIEPPKPPKPLRQSSGSSSKPSMKSRISTASNVLTSVGAAALGKYAGTNGSRRDDQDSSVYGRASAYPPTLSDDNGIRPPPAPIAPTAGPLRPQRQSSELGISPLTGPYAAPPALMSGVSNNRQSASVNTGKYPSERESKSNAGLYAAGAAAAGAAGAYEFGQHHSDRESRYYNNNSNRVEMQSNASYYPGDRSAYLPDRNVLAQQQAASTYTSGRGVGGMAMQEHFHEHKGPMTRLKDGIFNLISTKEDVIKMEEYTEYIGVCKYCFDPRTSVGDAPRVHHYHGSHENLRRRTSWDRVRKKNSGDSLRKQGSTRVDKESRYFSGEEKRRRRSIENKAGWVGAGLAGAGLAAGAAHLWNDRKDFDDTYSVKSGHRPSSAQRRRSRSSSREARRRSTHGTVKSEGRRSSAEYAWVRTGDGRMERRLVVHRSRSRSKSRSRFGTGSAIAGATLAGAGLAAASGIGRRSRTPSPRGTVVHRRRRSSSSRSGASSPTIQYGSGEVQTGLFGGFFGSSTSPTKTRQSKPQQRKPRKKRTGFFGFGNGSSSSLSSPDEGLAFGSEVYSSRNGSKTSIPSRKGSGKKARRKSSDDHISKTMIGIGATAAALAAAQRGRVAKRPSRTDLMSDRDRQVIRQRRYDQEQPEHEDSEWEDEPSEEVDDASSVSSGLAFGSEAEGRRPSRRESRESLGSQSSTGGLSAWGWRWGGKKDRRKSRPEQPQPQPQPQSQSQGPPSYISRPDERKGYATAALTGAAAAGAGIAAASFVEDGREERRVPSIAAQSTTSSIPQAPMQYVDPRPVSDMASQAGTRISEMPGSWEPPSPIYGRPGPGPIQQPQPITPIMPAFTESIISNNSLNERPKPRRSQSSPPRPSSSGSGFGIGDAAVLAGAALATGSILASASGRRSKEPSNVRFGFTEEQQRKHDRESKKENKAYSDERRRADRARAIKAEALRHTEDEDRRQREIEETARLEEERREAAAREAAEQEEIDRRRARNERARRAEERRAERQKAEVEAEMENRRLEEEARQQEESQMQWQQQMENERRIDLEQRERAENEERERLHREKFERASEAGSKPGSRPSSKSASRSATPTAGSLAGSQSGSRRGSSWAAPIAAAAAGATVGAVMAGSAHNEHDQPFPDREPPQAPPTSTRQQVPSYEAAEIKPTNEHSGEPIMDDDLIDPDFFKRKRARSASQDSSDPRQWEIARKAADKVVADMQDRYRDQQPSPVREDWGTFFAPKELLDKTPGEKETVASPMSDNDVHVYDATHMPPERDPYDDIAAAKSASFRGRFGNIPTLNVISPTPPPASVPKFPAPRRDSETPSVMSDEDRGSEAEQRRQSSASRGVSWGEDSTHIYEVQTPESFRDQKRDHVEAGEIPRSDSTPLDEQLVLRQEPEVSYEEFAAGQAELNDDVEEPASRDSSAEEEVPFTSTPSGAGFYKRPFQESVSDFSGLFGTDSPGTEGAPPVRGFVEGEVDEPTPDEEKHIPGGFESEVYRRQIPEETQHTEKYEDVGVVDRAEDWESPLSKRERKKKERQEEIARRISEVALMQSSGPSTPDVEAENGFVRAEEPRPVEEQRTEVPIEGPRDVWDAEAGAEAQQTPWEPPLSKKDKKKKKKKGSVISDIEPPLPIEASRFEPETLQEQEQEPELPQQELQSLEAEEPALSKKEMKRREKEARRASVPAISGDSAPQTPQVDPRDVELSTTEGASRFGGYGDLAGAAVATAGVAALAGAVNKDDPRDEPEETTPQEAAGEDEWADASTSSKKKKKGKKKSTQASELERDIRDIEPPLPAPIEAIQAPEAPLDQGGMPGGWGDEKGAGQASGEVTADSSRSPSRRESLSRDVAVESTAEFSSPEQSRRSSADKKKKRMSDQFAQPAVSSPLRSEVTFKNYFGEENGHQSEEPEPYANGHSKENGDPFVSAEERSYDHSRDLPDLRDRENKFTDGSRNTSTEDVRSVVTAPVDGGHRKSRDKSSRRSSEYGDEVYPLDLDDTRSIAASEPADYERERRRKRRSKHEDEPGSASSSRSRHRSEKDVVEESPKVEKKRSGLFGLFSRKSSEAVVSPPSRSSSTKGDDEEGRRHHRRRHSERGDDYDDDTRSVKSSRSHRSRSAYGDDDEVDSRSVKSESRRRSSQHRDREDSRSSPRSHSGKHPREDEESRSESGRRHHRRHRSGDTDLASDKRDEQSFLGARVEDTSLPPLPASREVSPSRAGLTSLSSATTTGAEEEEVEQEQGVGAPVLAGTGESLVVNQDVVEEQGKPAAVASKDAAAEEGTEEQAPAAGTEDAVGQDLSKTEVESTRDAQTSEDAGLPASLPLTTIDTNVSRSVPVGLGSPLETPDRPTSSYRPASATAVPLRFPGRQPPLSPVLTRRDRSASFNTSVGANPPSTPPSVRTRQGRPKSTDFKSSHEYRPLFLVEKTTRTPEIEQELPSLPSSKPSSRASSIHGSDEWQSAAEDWPSSPEAGHDSVFGRGGNRGLFIDTVQANEPYTGEDVLGSGQTTPRAIDAAVDISAPLTTVEGRLKQQPQFYTWEDLMRDEQMHGAETRGAEDDDDDDDAARTVVEESRPSTAGRSSGSDFHSTVGEHVPLPVEGGEDTPVVKDMKDGESGHDAAVGAGLATAAVLGGAAALLASQAEKDDEKPEETDQELVHEQETEPVQEEAVPAQEDAARDTAITHGEAVTAPEVAGEKKIQPEVEAEVEAGAETEAAEKPAPSSKAAKKAAKKKKKKQQQQQQQEEEGEQAPEESSREVDNAEAAPAAEELPKGADKDTELERTTAELAENIAQQATKEEKPQEKTDAEAIPGVIEEQSNADNVAESIAQQAVSDEFASASAVVEEEPKIAELPQDAPEQTIIEQKLDGKPEQETVAAVQADSETMEVPEEFAQRDVSSEHIEPHDAQPVTVTEPTPEPTAAEVAESVAQLAVAEPKPEETPNIDTADVPPVEPATVEITESVPDPTLLDQKAEEKPEAEVLPESESAQSQGIEESAESKLEGEKAVETPTDTAQEDTQESKTSKKKKKKNKKKSMQQEESSVQVEEPAMQPESITAEPEQIDAGPAVETPAPAVQPEPITAEPETIDAQRAAETDAPVEEAKIETAATANEDDKYLLQQLVKQMSREEIQGASRDIPTESQEPASKASVEPAAQLEEAEVPTELIGAENVTKADEGLEILPTEGEAKTEVRMPIDSTEAPPLETATVRTIAADNDNTQAETEAQLAAPEVLGEDAVKHELKEPEELAPVAGSSTALFQEPESSAREPETELETAPMSKAAKKKSKKKAKKDKEKEKAVEEEEAQTEQLKPQTEQAIVSEIAPVLEAEPTAEKALEVPAGGEAEEAQVSTHGATEKNVQSDAGERDVALEESRDNEIAQEPLAEISVQPQVIEDEPPPLSGKIAEEPPLQPTEQRSDVVLEESRDIKTAQEAPVKIPFESTAAEDEPPALPENITEESPLQPTEQRSDVLEEPHEVETAQETAVEIPAERPVLEDGPSALQDNITEELPLQPTEQQPEPANADVASQDVVATGESEERPSLSRKQSKKSKKKQKAAQKAAVETEPTESRAEFPKDTELKTSEGTTEQAVIEREIVTGPVVEEQPQQDATGQLAELEKTPIKLIEEASLASRGNVEEAKPGILDPTIVEKNEDVDSVQDRIAVEDVAKETELDRQAVEEAREVPLPETPLEATEGQERRSEQEAYDQLPPITLDPGEQVLAETMLSVEKQVDDPIQSTDVPQTPEVKNENLDSKDNLSDDMEGIIKGQPQASTEATQVQEAVEIVKEEPSKSEMQSDTVVDVDASTRELALEGISEPHALRVVEPAAASEPVVPSVPADELMATEATDATKEDRASEMPAREDFESKAMSAKDRKKAKKKAKKTGQSSTEVTQPSTPIETASDPLAQAGEQPANKETVSEPNSNETVPAISTLEEYAVEEPVLREKTEPNATETPGIEDQTSRGIAVQSSADDSESKPMSAKDRKKAKKKAKKTAEAASDEIVKEATAVEDAPQPEEIQHNAEEVVRQIEGSDKLEEKLELIEEKPDTTPAMAVEQPEAKYERATTTVDQGEVLSEPQITETDVQSGDTAIGEAASRAQSSLPELVSLPAETEDDFAMLKDPGADDAKIKNEQQGAIESPMAAFTHQQEVVEASAVRVPDEQVGHAELDAHMDEQVDTEINPAADVIRNDRNDAPPLGEVAADDLNPANGQVVSNAETLALPVSAADSNKNVQGQEEDSAQPAGAEITKEITDNQSEASRDIVEPVPDQKTSLDDDVTNLQTPHVESTLEGAIIDAAQEQPKSTELSEVPTDSQEMQADASTAQLEECNLTAQTEATESAPIGESVVKEIPTVASDVPSAQTEETQQIGADELETTDSSAPMTAKEKKKAKKAKKAAKKVTPSSAAESEVTTTEPEAGNIAEESQPSTEQLKPTTEQLPAQDPTTEEAEPAEAQKLVETSAKELPVEELPTEESATRMLPGEEASADPTTTDQLPSGELPVAELITKALPIEETSTYLTTTEELPTEQLLTDKPTKDQAEVVSTQPAAEGDNTSEAPKGKKNKKKKKKGKQSDAVDQDTEVMMQEVREPPAAAVNNESNEPETQAQTPLTEEPERIQKDAIDVTEQQPALNVEQQASEAVAAEPLEEQDAKAKAVVVDQPSSQKNLVAEEAADLQAKPIIQEMSAQEASLTEVPESATGAESSTKTGKKNKKKAKRDKKEALVAGDESTDVITQASTPETAVATEQPLTKTEAANDGAAVTGDESHKADDAIIPALDARETPSGSLQNLTERALDDVILKDPTDEKDAGKGVDDMLQEPVPDVLDQTSVRTR</sequence>
<feature type="compositionally biased region" description="Basic and acidic residues" evidence="1">
    <location>
        <begin position="1371"/>
        <end position="1401"/>
    </location>
</feature>
<feature type="region of interest" description="Disordered" evidence="1">
    <location>
        <begin position="1849"/>
        <end position="2048"/>
    </location>
</feature>
<feature type="compositionally biased region" description="Low complexity" evidence="1">
    <location>
        <begin position="1403"/>
        <end position="1443"/>
    </location>
</feature>
<feature type="compositionally biased region" description="Basic and acidic residues" evidence="1">
    <location>
        <begin position="3790"/>
        <end position="3802"/>
    </location>
</feature>
<feature type="region of interest" description="Disordered" evidence="1">
    <location>
        <begin position="940"/>
        <end position="1076"/>
    </location>
</feature>
<dbReference type="GO" id="GO:0005634">
    <property type="term" value="C:nucleus"/>
    <property type="evidence" value="ECO:0007669"/>
    <property type="project" value="InterPro"/>
</dbReference>
<feature type="compositionally biased region" description="Low complexity" evidence="1">
    <location>
        <begin position="3831"/>
        <end position="3844"/>
    </location>
</feature>
<feature type="compositionally biased region" description="Acidic residues" evidence="1">
    <location>
        <begin position="975"/>
        <end position="989"/>
    </location>
</feature>
<feature type="compositionally biased region" description="Polar residues" evidence="1">
    <location>
        <begin position="4919"/>
        <end position="4933"/>
    </location>
</feature>
<feature type="compositionally biased region" description="Acidic residues" evidence="1">
    <location>
        <begin position="2073"/>
        <end position="2091"/>
    </location>
</feature>
<feature type="compositionally biased region" description="Low complexity" evidence="1">
    <location>
        <begin position="4146"/>
        <end position="4162"/>
    </location>
</feature>
<organism evidence="2 3">
    <name type="scientific">Polychaeton citri CBS 116435</name>
    <dbReference type="NCBI Taxonomy" id="1314669"/>
    <lineage>
        <taxon>Eukaryota</taxon>
        <taxon>Fungi</taxon>
        <taxon>Dikarya</taxon>
        <taxon>Ascomycota</taxon>
        <taxon>Pezizomycotina</taxon>
        <taxon>Dothideomycetes</taxon>
        <taxon>Dothideomycetidae</taxon>
        <taxon>Capnodiales</taxon>
        <taxon>Capnodiaceae</taxon>
        <taxon>Polychaeton</taxon>
    </lineage>
</organism>
<feature type="compositionally biased region" description="Basic and acidic residues" evidence="1">
    <location>
        <begin position="2486"/>
        <end position="2498"/>
    </location>
</feature>
<feature type="compositionally biased region" description="Low complexity" evidence="1">
    <location>
        <begin position="3234"/>
        <end position="3254"/>
    </location>
</feature>
<feature type="region of interest" description="Disordered" evidence="1">
    <location>
        <begin position="5009"/>
        <end position="5090"/>
    </location>
</feature>
<feature type="compositionally biased region" description="Basic and acidic residues" evidence="1">
    <location>
        <begin position="2245"/>
        <end position="2290"/>
    </location>
</feature>
<feature type="compositionally biased region" description="Basic and acidic residues" evidence="1">
    <location>
        <begin position="1325"/>
        <end position="1360"/>
    </location>
</feature>
<feature type="compositionally biased region" description="Basic and acidic residues" evidence="1">
    <location>
        <begin position="4070"/>
        <end position="4081"/>
    </location>
</feature>
<feature type="compositionally biased region" description="Basic residues" evidence="1">
    <location>
        <begin position="3349"/>
        <end position="3360"/>
    </location>
</feature>
<proteinExistence type="predicted"/>
<feature type="compositionally biased region" description="Basic residues" evidence="1">
    <location>
        <begin position="4883"/>
        <end position="4893"/>
    </location>
</feature>
<feature type="compositionally biased region" description="Low complexity" evidence="1">
    <location>
        <begin position="3363"/>
        <end position="3372"/>
    </location>
</feature>
<feature type="compositionally biased region" description="Basic and acidic residues" evidence="1">
    <location>
        <begin position="4341"/>
        <end position="4371"/>
    </location>
</feature>
<feature type="compositionally biased region" description="Basic and acidic residues" evidence="1">
    <location>
        <begin position="2454"/>
        <end position="2477"/>
    </location>
</feature>
<evidence type="ECO:0000313" key="2">
    <source>
        <dbReference type="EMBL" id="KAF2720066.1"/>
    </source>
</evidence>
<feature type="compositionally biased region" description="Basic and acidic residues" evidence="1">
    <location>
        <begin position="1492"/>
        <end position="1502"/>
    </location>
</feature>
<feature type="compositionally biased region" description="Polar residues" evidence="1">
    <location>
        <begin position="2650"/>
        <end position="2660"/>
    </location>
</feature>
<feature type="compositionally biased region" description="Basic residues" evidence="1">
    <location>
        <begin position="4197"/>
        <end position="4207"/>
    </location>
</feature>
<feature type="region of interest" description="Disordered" evidence="1">
    <location>
        <begin position="2966"/>
        <end position="3136"/>
    </location>
</feature>
<feature type="compositionally biased region" description="Basic and acidic residues" evidence="1">
    <location>
        <begin position="2891"/>
        <end position="2900"/>
    </location>
</feature>
<feature type="region of interest" description="Disordered" evidence="1">
    <location>
        <begin position="4551"/>
        <end position="4601"/>
    </location>
</feature>
<feature type="compositionally biased region" description="Basic residues" evidence="1">
    <location>
        <begin position="3869"/>
        <end position="3880"/>
    </location>
</feature>
<feature type="compositionally biased region" description="Basic and acidic residues" evidence="1">
    <location>
        <begin position="1591"/>
        <end position="1608"/>
    </location>
</feature>
<feature type="compositionally biased region" description="Basic and acidic residues" evidence="1">
    <location>
        <begin position="1573"/>
        <end position="1583"/>
    </location>
</feature>
<feature type="region of interest" description="Disordered" evidence="1">
    <location>
        <begin position="3992"/>
        <end position="4037"/>
    </location>
</feature>
<feature type="compositionally biased region" description="Polar residues" evidence="1">
    <location>
        <begin position="9"/>
        <end position="22"/>
    </location>
</feature>
<feature type="compositionally biased region" description="Basic residues" evidence="1">
    <location>
        <begin position="3051"/>
        <end position="3063"/>
    </location>
</feature>
<feature type="compositionally biased region" description="Low complexity" evidence="1">
    <location>
        <begin position="1361"/>
        <end position="1370"/>
    </location>
</feature>
<feature type="compositionally biased region" description="Basic residues" evidence="1">
    <location>
        <begin position="3605"/>
        <end position="3615"/>
    </location>
</feature>
<feature type="compositionally biased region" description="Basic and acidic residues" evidence="1">
    <location>
        <begin position="2873"/>
        <end position="2882"/>
    </location>
</feature>
<feature type="region of interest" description="Disordered" evidence="1">
    <location>
        <begin position="1"/>
        <end position="364"/>
    </location>
</feature>
<feature type="region of interest" description="Disordered" evidence="1">
    <location>
        <begin position="4624"/>
        <end position="4943"/>
    </location>
</feature>
<feature type="compositionally biased region" description="Basic and acidic residues" evidence="1">
    <location>
        <begin position="949"/>
        <end position="974"/>
    </location>
</feature>
<feature type="region of interest" description="Disordered" evidence="1">
    <location>
        <begin position="3452"/>
        <end position="3914"/>
    </location>
</feature>
<feature type="compositionally biased region" description="Low complexity" evidence="1">
    <location>
        <begin position="1053"/>
        <end position="1062"/>
    </location>
</feature>
<dbReference type="Proteomes" id="UP000799441">
    <property type="component" value="Unassembled WGS sequence"/>
</dbReference>
<feature type="compositionally biased region" description="Low complexity" evidence="1">
    <location>
        <begin position="4836"/>
        <end position="4855"/>
    </location>
</feature>
<feature type="region of interest" description="Disordered" evidence="1">
    <location>
        <begin position="1095"/>
        <end position="1209"/>
    </location>
</feature>
<feature type="compositionally biased region" description="Polar residues" evidence="1">
    <location>
        <begin position="2901"/>
        <end position="2913"/>
    </location>
</feature>
<feature type="compositionally biased region" description="Polar residues" evidence="1">
    <location>
        <begin position="4682"/>
        <end position="4692"/>
    </location>
</feature>
<feature type="compositionally biased region" description="Basic and acidic residues" evidence="1">
    <location>
        <begin position="4571"/>
        <end position="4587"/>
    </location>
</feature>
<feature type="compositionally biased region" description="Polar residues" evidence="1">
    <location>
        <begin position="4746"/>
        <end position="4762"/>
    </location>
</feature>
<feature type="compositionally biased region" description="Basic and acidic residues" evidence="1">
    <location>
        <begin position="1003"/>
        <end position="1015"/>
    </location>
</feature>
<feature type="compositionally biased region" description="Low complexity" evidence="1">
    <location>
        <begin position="346"/>
        <end position="360"/>
    </location>
</feature>
<feature type="compositionally biased region" description="Basic and acidic residues" evidence="1">
    <location>
        <begin position="3217"/>
        <end position="3231"/>
    </location>
</feature>
<feature type="compositionally biased region" description="Basic and acidic residues" evidence="1">
    <location>
        <begin position="2112"/>
        <end position="2121"/>
    </location>
</feature>
<feature type="region of interest" description="Disordered" evidence="1">
    <location>
        <begin position="790"/>
        <end position="923"/>
    </location>
</feature>
<dbReference type="EMBL" id="MU003803">
    <property type="protein sequence ID" value="KAF2720066.1"/>
    <property type="molecule type" value="Genomic_DNA"/>
</dbReference>
<feature type="region of interest" description="Disordered" evidence="1">
    <location>
        <begin position="617"/>
        <end position="660"/>
    </location>
</feature>
<feature type="compositionally biased region" description="Low complexity" evidence="1">
    <location>
        <begin position="1981"/>
        <end position="1990"/>
    </location>
</feature>
<evidence type="ECO:0008006" key="4">
    <source>
        <dbReference type="Google" id="ProtNLM"/>
    </source>
</evidence>
<reference evidence="2" key="1">
    <citation type="journal article" date="2020" name="Stud. Mycol.">
        <title>101 Dothideomycetes genomes: a test case for predicting lifestyles and emergence of pathogens.</title>
        <authorList>
            <person name="Haridas S."/>
            <person name="Albert R."/>
            <person name="Binder M."/>
            <person name="Bloem J."/>
            <person name="Labutti K."/>
            <person name="Salamov A."/>
            <person name="Andreopoulos B."/>
            <person name="Baker S."/>
            <person name="Barry K."/>
            <person name="Bills G."/>
            <person name="Bluhm B."/>
            <person name="Cannon C."/>
            <person name="Castanera R."/>
            <person name="Culley D."/>
            <person name="Daum C."/>
            <person name="Ezra D."/>
            <person name="Gonzalez J."/>
            <person name="Henrissat B."/>
            <person name="Kuo A."/>
            <person name="Liang C."/>
            <person name="Lipzen A."/>
            <person name="Lutzoni F."/>
            <person name="Magnuson J."/>
            <person name="Mondo S."/>
            <person name="Nolan M."/>
            <person name="Ohm R."/>
            <person name="Pangilinan J."/>
            <person name="Park H.-J."/>
            <person name="Ramirez L."/>
            <person name="Alfaro M."/>
            <person name="Sun H."/>
            <person name="Tritt A."/>
            <person name="Yoshinaga Y."/>
            <person name="Zwiers L.-H."/>
            <person name="Turgeon B."/>
            <person name="Goodwin S."/>
            <person name="Spatafora J."/>
            <person name="Crous P."/>
            <person name="Grigoriev I."/>
        </authorList>
    </citation>
    <scope>NUCLEOTIDE SEQUENCE</scope>
    <source>
        <strain evidence="2">CBS 116435</strain>
    </source>
</reference>
<feature type="compositionally biased region" description="Polar residues" evidence="1">
    <location>
        <begin position="4725"/>
        <end position="4738"/>
    </location>
</feature>
<feature type="compositionally biased region" description="Polar residues" evidence="1">
    <location>
        <begin position="4401"/>
        <end position="4412"/>
    </location>
</feature>
<feature type="compositionally biased region" description="Polar residues" evidence="1">
    <location>
        <begin position="5054"/>
        <end position="5063"/>
    </location>
</feature>
<feature type="compositionally biased region" description="Low complexity" evidence="1">
    <location>
        <begin position="843"/>
        <end position="856"/>
    </location>
</feature>
<feature type="compositionally biased region" description="Basic and acidic residues" evidence="1">
    <location>
        <begin position="5122"/>
        <end position="5137"/>
    </location>
</feature>
<feature type="compositionally biased region" description="Basic residues" evidence="1">
    <location>
        <begin position="4307"/>
        <end position="4316"/>
    </location>
</feature>
<feature type="region of interest" description="Disordered" evidence="1">
    <location>
        <begin position="1227"/>
        <end position="1443"/>
    </location>
</feature>
<feature type="region of interest" description="Disordered" evidence="1">
    <location>
        <begin position="1456"/>
        <end position="1535"/>
    </location>
</feature>